<dbReference type="PANTHER" id="PTHR34663:SF21">
    <property type="entry name" value="PROTEIN, PUTATIVE-RELATED"/>
    <property type="match status" value="1"/>
</dbReference>
<gene>
    <name evidence="3" type="ORF">V6N12_003146</name>
</gene>
<keyword evidence="4" id="KW-1185">Reference proteome</keyword>
<comment type="caution">
    <text evidence="3">The sequence shown here is derived from an EMBL/GenBank/DDBJ whole genome shotgun (WGS) entry which is preliminary data.</text>
</comment>
<accession>A0ABR2ECS9</accession>
<feature type="chain" id="PRO_5047522041" evidence="2">
    <location>
        <begin position="27"/>
        <end position="193"/>
    </location>
</feature>
<protein>
    <submittedName>
        <fullName evidence="3">Uncharacterized protein</fullName>
    </submittedName>
</protein>
<dbReference type="PANTHER" id="PTHR34663">
    <property type="entry name" value="OS06G0637400 PROTEIN"/>
    <property type="match status" value="1"/>
</dbReference>
<evidence type="ECO:0000256" key="2">
    <source>
        <dbReference type="SAM" id="SignalP"/>
    </source>
</evidence>
<dbReference type="EMBL" id="JBBPBM010000017">
    <property type="protein sequence ID" value="KAK8556751.1"/>
    <property type="molecule type" value="Genomic_DNA"/>
</dbReference>
<evidence type="ECO:0000256" key="1">
    <source>
        <dbReference type="SAM" id="MobiDB-lite"/>
    </source>
</evidence>
<evidence type="ECO:0000313" key="3">
    <source>
        <dbReference type="EMBL" id="KAK8556751.1"/>
    </source>
</evidence>
<reference evidence="3 4" key="1">
    <citation type="journal article" date="2024" name="G3 (Bethesda)">
        <title>Genome assembly of Hibiscus sabdariffa L. provides insights into metabolisms of medicinal natural products.</title>
        <authorList>
            <person name="Kim T."/>
        </authorList>
    </citation>
    <scope>NUCLEOTIDE SEQUENCE [LARGE SCALE GENOMIC DNA]</scope>
    <source>
        <strain evidence="3">TK-2024</strain>
        <tissue evidence="3">Old leaves</tissue>
    </source>
</reference>
<dbReference type="Proteomes" id="UP001472677">
    <property type="component" value="Unassembled WGS sequence"/>
</dbReference>
<keyword evidence="2" id="KW-0732">Signal</keyword>
<sequence>MNAVKSSLIFSAFVLVSSSIVSVAEARDPFNVLMSPNLVGRKVPDFFDINLYLGAIKGSGPSAPGEGHSFVNGGIKNSGPSPGAGHKLTDSFDLGGIKNSGPSNGGEGHKFRDSRTLGGIKNSGPSPGEGHSSTLGGIKNSGSNQDNRLTVSINLGGIKDSGPSPGVGNKFTDSRTRTHGAIKDSGPSPGVGN</sequence>
<organism evidence="3 4">
    <name type="scientific">Hibiscus sabdariffa</name>
    <name type="common">roselle</name>
    <dbReference type="NCBI Taxonomy" id="183260"/>
    <lineage>
        <taxon>Eukaryota</taxon>
        <taxon>Viridiplantae</taxon>
        <taxon>Streptophyta</taxon>
        <taxon>Embryophyta</taxon>
        <taxon>Tracheophyta</taxon>
        <taxon>Spermatophyta</taxon>
        <taxon>Magnoliopsida</taxon>
        <taxon>eudicotyledons</taxon>
        <taxon>Gunneridae</taxon>
        <taxon>Pentapetalae</taxon>
        <taxon>rosids</taxon>
        <taxon>malvids</taxon>
        <taxon>Malvales</taxon>
        <taxon>Malvaceae</taxon>
        <taxon>Malvoideae</taxon>
        <taxon>Hibiscus</taxon>
    </lineage>
</organism>
<feature type="region of interest" description="Disordered" evidence="1">
    <location>
        <begin position="76"/>
        <end position="193"/>
    </location>
</feature>
<feature type="signal peptide" evidence="2">
    <location>
        <begin position="1"/>
        <end position="26"/>
    </location>
</feature>
<dbReference type="InterPro" id="IPR044700">
    <property type="entry name" value="PIP2/PIPL1"/>
</dbReference>
<feature type="compositionally biased region" description="Polar residues" evidence="1">
    <location>
        <begin position="131"/>
        <end position="153"/>
    </location>
</feature>
<evidence type="ECO:0000313" key="4">
    <source>
        <dbReference type="Proteomes" id="UP001472677"/>
    </source>
</evidence>
<proteinExistence type="predicted"/>
<name>A0ABR2ECS9_9ROSI</name>